<evidence type="ECO:0000256" key="11">
    <source>
        <dbReference type="ARBA" id="ARBA00023136"/>
    </source>
</evidence>
<dbReference type="InterPro" id="IPR051171">
    <property type="entry name" value="CaCA"/>
</dbReference>
<dbReference type="SMART" id="SM00237">
    <property type="entry name" value="Calx_beta"/>
    <property type="match status" value="1"/>
</dbReference>
<evidence type="ECO:0000256" key="4">
    <source>
        <dbReference type="ARBA" id="ARBA00022568"/>
    </source>
</evidence>
<dbReference type="AlphaFoldDB" id="A0A2T7PYG7"/>
<accession>A0A2T7PYG7</accession>
<dbReference type="EMBL" id="PZQS01000001">
    <property type="protein sequence ID" value="PVD38449.1"/>
    <property type="molecule type" value="Genomic_DNA"/>
</dbReference>
<dbReference type="Pfam" id="PF03160">
    <property type="entry name" value="Calx-beta"/>
    <property type="match status" value="1"/>
</dbReference>
<feature type="transmembrane region" description="Helical" evidence="12">
    <location>
        <begin position="30"/>
        <end position="55"/>
    </location>
</feature>
<comment type="subcellular location">
    <subcellularLocation>
        <location evidence="1">Endomembrane system</location>
        <topology evidence="1">Multi-pass membrane protein</topology>
    </subcellularLocation>
</comment>
<keyword evidence="9 12" id="KW-1133">Transmembrane helix</keyword>
<dbReference type="InterPro" id="IPR044880">
    <property type="entry name" value="NCX_ion-bd_dom_sf"/>
</dbReference>
<keyword evidence="7" id="KW-0677">Repeat</keyword>
<evidence type="ECO:0000259" key="13">
    <source>
        <dbReference type="SMART" id="SM00237"/>
    </source>
</evidence>
<keyword evidence="8" id="KW-0106">Calcium</keyword>
<dbReference type="GO" id="GO:0030424">
    <property type="term" value="C:axon"/>
    <property type="evidence" value="ECO:0007669"/>
    <property type="project" value="TreeGrafter"/>
</dbReference>
<evidence type="ECO:0000256" key="10">
    <source>
        <dbReference type="ARBA" id="ARBA00023065"/>
    </source>
</evidence>
<evidence type="ECO:0000256" key="1">
    <source>
        <dbReference type="ARBA" id="ARBA00004127"/>
    </source>
</evidence>
<dbReference type="GO" id="GO:0005432">
    <property type="term" value="F:calcium:sodium antiporter activity"/>
    <property type="evidence" value="ECO:0007669"/>
    <property type="project" value="TreeGrafter"/>
</dbReference>
<evidence type="ECO:0000256" key="12">
    <source>
        <dbReference type="SAM" id="Phobius"/>
    </source>
</evidence>
<dbReference type="STRING" id="400727.A0A2T7PYG7"/>
<keyword evidence="6" id="KW-0732">Signal</keyword>
<dbReference type="InterPro" id="IPR003644">
    <property type="entry name" value="Calx_beta"/>
</dbReference>
<dbReference type="Gene3D" id="1.20.1420.30">
    <property type="entry name" value="NCX, central ion-binding region"/>
    <property type="match status" value="1"/>
</dbReference>
<dbReference type="Pfam" id="PF01699">
    <property type="entry name" value="Na_Ca_ex"/>
    <property type="match status" value="1"/>
</dbReference>
<name>A0A2T7PYG7_POMCA</name>
<keyword evidence="15" id="KW-1185">Reference proteome</keyword>
<gene>
    <name evidence="14" type="ORF">C0Q70_01064</name>
</gene>
<keyword evidence="5 12" id="KW-0812">Transmembrane</keyword>
<keyword evidence="3" id="KW-0050">Antiport</keyword>
<evidence type="ECO:0000256" key="9">
    <source>
        <dbReference type="ARBA" id="ARBA00022989"/>
    </source>
</evidence>
<organism evidence="14 15">
    <name type="scientific">Pomacea canaliculata</name>
    <name type="common">Golden apple snail</name>
    <dbReference type="NCBI Taxonomy" id="400727"/>
    <lineage>
        <taxon>Eukaryota</taxon>
        <taxon>Metazoa</taxon>
        <taxon>Spiralia</taxon>
        <taxon>Lophotrochozoa</taxon>
        <taxon>Mollusca</taxon>
        <taxon>Gastropoda</taxon>
        <taxon>Caenogastropoda</taxon>
        <taxon>Architaenioglossa</taxon>
        <taxon>Ampullarioidea</taxon>
        <taxon>Ampullariidae</taxon>
        <taxon>Pomacea</taxon>
    </lineage>
</organism>
<evidence type="ECO:0000256" key="2">
    <source>
        <dbReference type="ARBA" id="ARBA00022448"/>
    </source>
</evidence>
<dbReference type="InterPro" id="IPR004837">
    <property type="entry name" value="NaCa_Exmemb"/>
</dbReference>
<reference evidence="14 15" key="1">
    <citation type="submission" date="2018-04" db="EMBL/GenBank/DDBJ databases">
        <title>The genome of golden apple snail Pomacea canaliculata provides insight into stress tolerance and invasive adaptation.</title>
        <authorList>
            <person name="Liu C."/>
            <person name="Liu B."/>
            <person name="Ren Y."/>
            <person name="Zhang Y."/>
            <person name="Wang H."/>
            <person name="Li S."/>
            <person name="Jiang F."/>
            <person name="Yin L."/>
            <person name="Zhang G."/>
            <person name="Qian W."/>
            <person name="Fan W."/>
        </authorList>
    </citation>
    <scope>NUCLEOTIDE SEQUENCE [LARGE SCALE GENOMIC DNA]</scope>
    <source>
        <strain evidence="14">SZHN2017</strain>
        <tissue evidence="14">Muscle</tissue>
    </source>
</reference>
<dbReference type="GO" id="GO:0042383">
    <property type="term" value="C:sarcolemma"/>
    <property type="evidence" value="ECO:0007669"/>
    <property type="project" value="TreeGrafter"/>
</dbReference>
<dbReference type="InterPro" id="IPR038081">
    <property type="entry name" value="CalX-like_sf"/>
</dbReference>
<proteinExistence type="predicted"/>
<evidence type="ECO:0000256" key="6">
    <source>
        <dbReference type="ARBA" id="ARBA00022729"/>
    </source>
</evidence>
<evidence type="ECO:0000256" key="8">
    <source>
        <dbReference type="ARBA" id="ARBA00022837"/>
    </source>
</evidence>
<keyword evidence="2" id="KW-0813">Transport</keyword>
<protein>
    <recommendedName>
        <fullName evidence="13">Calx-beta domain-containing protein</fullName>
    </recommendedName>
</protein>
<sequence>MTMSNNTCSDKGLLLPIFHEEESWQKGVRAALYFVAMIWCFFGIAIVADTFICGIEHITSKTRIIKVASRDKQEGEKEVEVKVWNDTVANLSLLAFGTSAPEILLSMIETLKNEFKSGELGPGTIVGSAAFNLFCITAICIMCVPDGESRRLKNMRVFGVTAFTGIFAYFWLIIVLLWTSPKEVELWEAIVTFLLFPILIMVAYSADKGFCCVRNKTASEVEIGVDIEGENQHNGGSADIIEVAKEFQKETHLSEEKTAKIVAAKLASEKPKGALWYRVSAIRIITGGHRLTPQDSRKSSAVSLDPSQLVDKAVVEFTSSACAVLENEGHVRLCIRRYGNMDKEIKVGVETIDGTALAGEDYKPIKQLVTFAPQESIKDVFVEIVDDDVWEPDEFFYVRLLHDPWTATPRTLSSGKWPSTRSPSLTTTVRTKRMPVCMSSDPPAFFLSFSFTYTAIGKIIGYHK</sequence>
<dbReference type="SUPFAM" id="SSF141072">
    <property type="entry name" value="CalX-like"/>
    <property type="match status" value="1"/>
</dbReference>
<evidence type="ECO:0000256" key="3">
    <source>
        <dbReference type="ARBA" id="ARBA00022449"/>
    </source>
</evidence>
<evidence type="ECO:0000313" key="15">
    <source>
        <dbReference type="Proteomes" id="UP000245119"/>
    </source>
</evidence>
<dbReference type="PANTHER" id="PTHR11878">
    <property type="entry name" value="SODIUM/CALCIUM EXCHANGER"/>
    <property type="match status" value="1"/>
</dbReference>
<keyword evidence="11 12" id="KW-0472">Membrane</keyword>
<evidence type="ECO:0000256" key="7">
    <source>
        <dbReference type="ARBA" id="ARBA00022737"/>
    </source>
</evidence>
<evidence type="ECO:0000256" key="5">
    <source>
        <dbReference type="ARBA" id="ARBA00022692"/>
    </source>
</evidence>
<keyword evidence="4" id="KW-0109">Calcium transport</keyword>
<dbReference type="GO" id="GO:0098794">
    <property type="term" value="C:postsynapse"/>
    <property type="evidence" value="ECO:0007669"/>
    <property type="project" value="TreeGrafter"/>
</dbReference>
<dbReference type="GO" id="GO:0012505">
    <property type="term" value="C:endomembrane system"/>
    <property type="evidence" value="ECO:0007669"/>
    <property type="project" value="UniProtKB-SubCell"/>
</dbReference>
<feature type="transmembrane region" description="Helical" evidence="12">
    <location>
        <begin position="157"/>
        <end position="180"/>
    </location>
</feature>
<comment type="caution">
    <text evidence="14">The sequence shown here is derived from an EMBL/GenBank/DDBJ whole genome shotgun (WGS) entry which is preliminary data.</text>
</comment>
<keyword evidence="10" id="KW-0406">Ion transport</keyword>
<dbReference type="GO" id="GO:0007154">
    <property type="term" value="P:cell communication"/>
    <property type="evidence" value="ECO:0007669"/>
    <property type="project" value="InterPro"/>
</dbReference>
<dbReference type="Gene3D" id="2.60.40.2030">
    <property type="match status" value="1"/>
</dbReference>
<dbReference type="PANTHER" id="PTHR11878:SF76">
    <property type="entry name" value="CALX-BETA DOMAIN-CONTAINING PROTEIN"/>
    <property type="match status" value="1"/>
</dbReference>
<feature type="transmembrane region" description="Helical" evidence="12">
    <location>
        <begin position="120"/>
        <end position="145"/>
    </location>
</feature>
<feature type="domain" description="Calx-beta" evidence="13">
    <location>
        <begin position="304"/>
        <end position="401"/>
    </location>
</feature>
<dbReference type="Proteomes" id="UP000245119">
    <property type="component" value="Linkage Group LG1"/>
</dbReference>
<dbReference type="GO" id="GO:0098703">
    <property type="term" value="P:calcium ion import across plasma membrane"/>
    <property type="evidence" value="ECO:0007669"/>
    <property type="project" value="TreeGrafter"/>
</dbReference>
<evidence type="ECO:0000313" key="14">
    <source>
        <dbReference type="EMBL" id="PVD38449.1"/>
    </source>
</evidence>
<dbReference type="OrthoDB" id="418484at2759"/>
<feature type="transmembrane region" description="Helical" evidence="12">
    <location>
        <begin position="186"/>
        <end position="206"/>
    </location>
</feature>